<dbReference type="InterPro" id="IPR036291">
    <property type="entry name" value="NAD(P)-bd_dom_sf"/>
</dbReference>
<accession>A0A1L9U2F5</accession>
<dbReference type="Gene3D" id="3.40.50.720">
    <property type="entry name" value="NAD(P)-binding Rossmann-like Domain"/>
    <property type="match status" value="1"/>
</dbReference>
<gene>
    <name evidence="3" type="ORF">ASPBRDRAFT_139278</name>
</gene>
<dbReference type="Proteomes" id="UP000184499">
    <property type="component" value="Unassembled WGS sequence"/>
</dbReference>
<dbReference type="AlphaFoldDB" id="A0A1L9U2F5"/>
<evidence type="ECO:0000313" key="4">
    <source>
        <dbReference type="Proteomes" id="UP000184499"/>
    </source>
</evidence>
<reference evidence="4" key="1">
    <citation type="journal article" date="2017" name="Genome Biol.">
        <title>Comparative genomics reveals high biological diversity and specific adaptations in the industrially and medically important fungal genus Aspergillus.</title>
        <authorList>
            <person name="de Vries R.P."/>
            <person name="Riley R."/>
            <person name="Wiebenga A."/>
            <person name="Aguilar-Osorio G."/>
            <person name="Amillis S."/>
            <person name="Uchima C.A."/>
            <person name="Anderluh G."/>
            <person name="Asadollahi M."/>
            <person name="Askin M."/>
            <person name="Barry K."/>
            <person name="Battaglia E."/>
            <person name="Bayram O."/>
            <person name="Benocci T."/>
            <person name="Braus-Stromeyer S.A."/>
            <person name="Caldana C."/>
            <person name="Canovas D."/>
            <person name="Cerqueira G.C."/>
            <person name="Chen F."/>
            <person name="Chen W."/>
            <person name="Choi C."/>
            <person name="Clum A."/>
            <person name="Dos Santos R.A."/>
            <person name="Damasio A.R."/>
            <person name="Diallinas G."/>
            <person name="Emri T."/>
            <person name="Fekete E."/>
            <person name="Flipphi M."/>
            <person name="Freyberg S."/>
            <person name="Gallo A."/>
            <person name="Gournas C."/>
            <person name="Habgood R."/>
            <person name="Hainaut M."/>
            <person name="Harispe M.L."/>
            <person name="Henrissat B."/>
            <person name="Hilden K.S."/>
            <person name="Hope R."/>
            <person name="Hossain A."/>
            <person name="Karabika E."/>
            <person name="Karaffa L."/>
            <person name="Karanyi Z."/>
            <person name="Krasevec N."/>
            <person name="Kuo A."/>
            <person name="Kusch H."/>
            <person name="LaButti K."/>
            <person name="Lagendijk E.L."/>
            <person name="Lapidus A."/>
            <person name="Levasseur A."/>
            <person name="Lindquist E."/>
            <person name="Lipzen A."/>
            <person name="Logrieco A.F."/>
            <person name="MacCabe A."/>
            <person name="Maekelae M.R."/>
            <person name="Malavazi I."/>
            <person name="Melin P."/>
            <person name="Meyer V."/>
            <person name="Mielnichuk N."/>
            <person name="Miskei M."/>
            <person name="Molnar A.P."/>
            <person name="Mule G."/>
            <person name="Ngan C.Y."/>
            <person name="Orejas M."/>
            <person name="Orosz E."/>
            <person name="Ouedraogo J.P."/>
            <person name="Overkamp K.M."/>
            <person name="Park H.-S."/>
            <person name="Perrone G."/>
            <person name="Piumi F."/>
            <person name="Punt P.J."/>
            <person name="Ram A.F."/>
            <person name="Ramon A."/>
            <person name="Rauscher S."/>
            <person name="Record E."/>
            <person name="Riano-Pachon D.M."/>
            <person name="Robert V."/>
            <person name="Roehrig J."/>
            <person name="Ruller R."/>
            <person name="Salamov A."/>
            <person name="Salih N.S."/>
            <person name="Samson R.A."/>
            <person name="Sandor E."/>
            <person name="Sanguinetti M."/>
            <person name="Schuetze T."/>
            <person name="Sepcic K."/>
            <person name="Shelest E."/>
            <person name="Sherlock G."/>
            <person name="Sophianopoulou V."/>
            <person name="Squina F.M."/>
            <person name="Sun H."/>
            <person name="Susca A."/>
            <person name="Todd R.B."/>
            <person name="Tsang A."/>
            <person name="Unkles S.E."/>
            <person name="van de Wiele N."/>
            <person name="van Rossen-Uffink D."/>
            <person name="Oliveira J.V."/>
            <person name="Vesth T.C."/>
            <person name="Visser J."/>
            <person name="Yu J.-H."/>
            <person name="Zhou M."/>
            <person name="Andersen M.R."/>
            <person name="Archer D.B."/>
            <person name="Baker S.E."/>
            <person name="Benoit I."/>
            <person name="Brakhage A.A."/>
            <person name="Braus G.H."/>
            <person name="Fischer R."/>
            <person name="Frisvad J.C."/>
            <person name="Goldman G.H."/>
            <person name="Houbraken J."/>
            <person name="Oakley B."/>
            <person name="Pocsi I."/>
            <person name="Scazzocchio C."/>
            <person name="Seiboth B."/>
            <person name="vanKuyk P.A."/>
            <person name="Wortman J."/>
            <person name="Dyer P.S."/>
            <person name="Grigoriev I.V."/>
        </authorList>
    </citation>
    <scope>NUCLEOTIDE SEQUENCE [LARGE SCALE GENOMIC DNA]</scope>
    <source>
        <strain evidence="4">CBS 101740 / IMI 381727 / IBT 21946</strain>
    </source>
</reference>
<evidence type="ECO:0000256" key="1">
    <source>
        <dbReference type="ARBA" id="ARBA00038376"/>
    </source>
</evidence>
<evidence type="ECO:0000259" key="2">
    <source>
        <dbReference type="Pfam" id="PF13460"/>
    </source>
</evidence>
<dbReference type="OMA" id="HADKLQM"/>
<dbReference type="GeneID" id="93571565"/>
<sequence>MQQQQPTVAFFGATGGCANACLALALQAGYHCSALARSPSKLHNLLQQLKVPESAIAKYLTVIEGDIYDHQAVQKTLTLNDRPVDLIVSGLGGKPRFEYGIKATLDNPTICQDGIRTILSAARSCAQKPRIVIISTTGLSDTRDVPLMMMPLYHWLLKVPHEDKKVMEDLVEAEMQKKPAGEEPAIDGYLMVRPSLLTNGEASGLSKIRTGTDQNPAVGYTISRRDVGLWIFEKVIHQASLADCPYWGQKVTLTV</sequence>
<protein>
    <recommendedName>
        <fullName evidence="2">NAD(P)-binding domain-containing protein</fullName>
    </recommendedName>
</protein>
<organism evidence="3 4">
    <name type="scientific">Aspergillus brasiliensis (strain CBS 101740 / IMI 381727 / IBT 21946)</name>
    <dbReference type="NCBI Taxonomy" id="767769"/>
    <lineage>
        <taxon>Eukaryota</taxon>
        <taxon>Fungi</taxon>
        <taxon>Dikarya</taxon>
        <taxon>Ascomycota</taxon>
        <taxon>Pezizomycotina</taxon>
        <taxon>Eurotiomycetes</taxon>
        <taxon>Eurotiomycetidae</taxon>
        <taxon>Eurotiales</taxon>
        <taxon>Aspergillaceae</taxon>
        <taxon>Aspergillus</taxon>
        <taxon>Aspergillus subgen. Circumdati</taxon>
    </lineage>
</organism>
<keyword evidence="4" id="KW-1185">Reference proteome</keyword>
<comment type="similarity">
    <text evidence="1">Belongs to the avfA family.</text>
</comment>
<dbReference type="Pfam" id="PF13460">
    <property type="entry name" value="NAD_binding_10"/>
    <property type="match status" value="1"/>
</dbReference>
<dbReference type="OrthoDB" id="63935at2759"/>
<dbReference type="RefSeq" id="XP_067473102.1">
    <property type="nucleotide sequence ID" value="XM_067619077.1"/>
</dbReference>
<dbReference type="VEuPathDB" id="FungiDB:ASPBRDRAFT_139278"/>
<dbReference type="EMBL" id="KV878705">
    <property type="protein sequence ID" value="OJJ65851.1"/>
    <property type="molecule type" value="Genomic_DNA"/>
</dbReference>
<dbReference type="SUPFAM" id="SSF51735">
    <property type="entry name" value="NAD(P)-binding Rossmann-fold domains"/>
    <property type="match status" value="1"/>
</dbReference>
<feature type="domain" description="NAD(P)-binding" evidence="2">
    <location>
        <begin position="12"/>
        <end position="233"/>
    </location>
</feature>
<dbReference type="InterPro" id="IPR016040">
    <property type="entry name" value="NAD(P)-bd_dom"/>
</dbReference>
<proteinExistence type="inferred from homology"/>
<evidence type="ECO:0000313" key="3">
    <source>
        <dbReference type="EMBL" id="OJJ65851.1"/>
    </source>
</evidence>
<dbReference type="STRING" id="767769.A0A1L9U2F5"/>
<name>A0A1L9U2F5_ASPBC</name>
<dbReference type="PANTHER" id="PTHR15020">
    <property type="entry name" value="FLAVIN REDUCTASE-RELATED"/>
    <property type="match status" value="1"/>
</dbReference>
<dbReference type="PANTHER" id="PTHR15020:SF50">
    <property type="entry name" value="UPF0659 PROTEIN YMR090W"/>
    <property type="match status" value="1"/>
</dbReference>